<keyword evidence="4 22" id="KW-0132">Cell division</keyword>
<comment type="similarity">
    <text evidence="16">Belongs to the SEDS family. FtsW subfamily.</text>
</comment>
<dbReference type="GO" id="GO:0005886">
    <property type="term" value="C:plasma membrane"/>
    <property type="evidence" value="ECO:0007669"/>
    <property type="project" value="UniProtKB-SubCell"/>
</dbReference>
<evidence type="ECO:0000256" key="2">
    <source>
        <dbReference type="ARBA" id="ARBA00004752"/>
    </source>
</evidence>
<keyword evidence="10" id="KW-1133">Transmembrane helix</keyword>
<protein>
    <recommendedName>
        <fullName evidence="17">Probable peptidoglycan glycosyltransferase FtsW</fullName>
        <ecNumber evidence="19">2.4.99.28</ecNumber>
    </recommendedName>
    <alternativeName>
        <fullName evidence="18">Cell division protein FtsW</fullName>
    </alternativeName>
    <alternativeName>
        <fullName evidence="15">Cell wall polymerase</fullName>
    </alternativeName>
    <alternativeName>
        <fullName evidence="14">Peptidoglycan polymerase</fullName>
    </alternativeName>
</protein>
<evidence type="ECO:0000256" key="16">
    <source>
        <dbReference type="ARBA" id="ARBA00038053"/>
    </source>
</evidence>
<dbReference type="GO" id="GO:0071555">
    <property type="term" value="P:cell wall organization"/>
    <property type="evidence" value="ECO:0007669"/>
    <property type="project" value="UniProtKB-KW"/>
</dbReference>
<reference evidence="22 23" key="1">
    <citation type="submission" date="2017-02" db="EMBL/GenBank/DDBJ databases">
        <title>Prevalence of linear plasmids in Cutibacterium acnes isolates obtained from cancerous prostatic tissue.</title>
        <authorList>
            <person name="Davidsson S."/>
            <person name="Bruggemann H."/>
        </authorList>
    </citation>
    <scope>NUCLEOTIDE SEQUENCE [LARGE SCALE GENOMIC DNA]</scope>
    <source>
        <strain evidence="22 23">11-78</strain>
    </source>
</reference>
<comment type="caution">
    <text evidence="22">The sequence shown here is derived from an EMBL/GenBank/DDBJ whole genome shotgun (WGS) entry which is preliminary data.</text>
</comment>
<keyword evidence="11" id="KW-0472">Membrane</keyword>
<evidence type="ECO:0000256" key="7">
    <source>
        <dbReference type="ARBA" id="ARBA00022692"/>
    </source>
</evidence>
<dbReference type="GO" id="GO:0008360">
    <property type="term" value="P:regulation of cell shape"/>
    <property type="evidence" value="ECO:0007669"/>
    <property type="project" value="UniProtKB-KW"/>
</dbReference>
<dbReference type="SMR" id="A0A8B2VKN4"/>
<comment type="catalytic activity">
    <reaction evidence="20">
        <text>[GlcNAc-(1-&gt;4)-Mur2Ac(oyl-L-Ala-gamma-D-Glu-L-Lys-D-Ala-D-Ala)](n)-di-trans,octa-cis-undecaprenyl diphosphate + beta-D-GlcNAc-(1-&gt;4)-Mur2Ac(oyl-L-Ala-gamma-D-Glu-L-Lys-D-Ala-D-Ala)-di-trans,octa-cis-undecaprenyl diphosphate = [GlcNAc-(1-&gt;4)-Mur2Ac(oyl-L-Ala-gamma-D-Glu-L-Lys-D-Ala-D-Ala)](n+1)-di-trans,octa-cis-undecaprenyl diphosphate + di-trans,octa-cis-undecaprenyl diphosphate + H(+)</text>
        <dbReference type="Rhea" id="RHEA:23708"/>
        <dbReference type="Rhea" id="RHEA-COMP:9602"/>
        <dbReference type="Rhea" id="RHEA-COMP:9603"/>
        <dbReference type="ChEBI" id="CHEBI:15378"/>
        <dbReference type="ChEBI" id="CHEBI:58405"/>
        <dbReference type="ChEBI" id="CHEBI:60033"/>
        <dbReference type="ChEBI" id="CHEBI:78435"/>
        <dbReference type="EC" id="2.4.99.28"/>
    </reaction>
</comment>
<comment type="pathway">
    <text evidence="2">Cell wall biogenesis; peptidoglycan biosynthesis.</text>
</comment>
<dbReference type="GO" id="GO:0008955">
    <property type="term" value="F:peptidoglycan glycosyltransferase activity"/>
    <property type="evidence" value="ECO:0007669"/>
    <property type="project" value="UniProtKB-EC"/>
</dbReference>
<evidence type="ECO:0000256" key="20">
    <source>
        <dbReference type="ARBA" id="ARBA00049902"/>
    </source>
</evidence>
<comment type="subcellular location">
    <subcellularLocation>
        <location evidence="1">Cell membrane</location>
        <topology evidence="1">Multi-pass membrane protein</topology>
    </subcellularLocation>
</comment>
<dbReference type="InterPro" id="IPR013437">
    <property type="entry name" value="FtsW"/>
</dbReference>
<dbReference type="AlphaFoldDB" id="A0A8B2VKN4"/>
<evidence type="ECO:0000256" key="21">
    <source>
        <dbReference type="ARBA" id="ARBA00049966"/>
    </source>
</evidence>
<evidence type="ECO:0000313" key="23">
    <source>
        <dbReference type="Proteomes" id="UP000226191"/>
    </source>
</evidence>
<evidence type="ECO:0000256" key="1">
    <source>
        <dbReference type="ARBA" id="ARBA00004651"/>
    </source>
</evidence>
<dbReference type="PANTHER" id="PTHR30474">
    <property type="entry name" value="CELL CYCLE PROTEIN"/>
    <property type="match status" value="1"/>
</dbReference>
<dbReference type="Proteomes" id="UP000226191">
    <property type="component" value="Unassembled WGS sequence"/>
</dbReference>
<accession>A0A8B2VKN4</accession>
<evidence type="ECO:0000256" key="5">
    <source>
        <dbReference type="ARBA" id="ARBA00022676"/>
    </source>
</evidence>
<gene>
    <name evidence="22" type="ORF">B1B09_01080</name>
</gene>
<keyword evidence="7" id="KW-0812">Transmembrane</keyword>
<keyword evidence="8" id="KW-0133">Cell shape</keyword>
<evidence type="ECO:0000256" key="8">
    <source>
        <dbReference type="ARBA" id="ARBA00022960"/>
    </source>
</evidence>
<evidence type="ECO:0000256" key="6">
    <source>
        <dbReference type="ARBA" id="ARBA00022679"/>
    </source>
</evidence>
<proteinExistence type="inferred from homology"/>
<sequence>MLLNTLTGQMPMAEKSVDSRVRRTTRRRTPGSWLRHLLRLDGGDGSSRRLLAQPFLDYYVILATTVLLCGIGALMGLSSSSVYSQSLGHGPYHFAIRQILFLVVGAIAAAVVSRLSETHLRQLGGFAYAVVCLMLVLVLTFLGSDAGKGNQSWLSLGPVSLQPSEFAKFALVLLGASYMSSRRGEMATPKGVGGYLGLYGVVGLLVVAQGDLGTTMIIGLIMLAQMWNFGVPKRYLGALIGLGLLAVLLLTAITPYRAERVLSFLHPDNGASTSQQPLSAIYALATGGWWGVGIGASRQKWGGLYDGAQNDFVFAVLGEEMGLLGTLGVILLFTLLIWAGVRTAMRQDSLFRRSAASTATAWIAAQALINMSVSLNLLPVVGVPLPFISIGGSALVSALLAVGLLLACARTEPDARRSTAASQRTEPARVTSVVDGGNRG</sequence>
<evidence type="ECO:0000256" key="15">
    <source>
        <dbReference type="ARBA" id="ARBA00033270"/>
    </source>
</evidence>
<keyword evidence="3" id="KW-1003">Cell membrane</keyword>
<evidence type="ECO:0000256" key="18">
    <source>
        <dbReference type="ARBA" id="ARBA00041418"/>
    </source>
</evidence>
<evidence type="ECO:0000256" key="4">
    <source>
        <dbReference type="ARBA" id="ARBA00022618"/>
    </source>
</evidence>
<evidence type="ECO:0000313" key="22">
    <source>
        <dbReference type="EMBL" id="PGF36272.1"/>
    </source>
</evidence>
<keyword evidence="12" id="KW-0131">Cell cycle</keyword>
<dbReference type="EMBL" id="MVCE01000001">
    <property type="protein sequence ID" value="PGF36272.1"/>
    <property type="molecule type" value="Genomic_DNA"/>
</dbReference>
<evidence type="ECO:0000256" key="10">
    <source>
        <dbReference type="ARBA" id="ARBA00022989"/>
    </source>
</evidence>
<dbReference type="InterPro" id="IPR001182">
    <property type="entry name" value="FtsW/RodA"/>
</dbReference>
<evidence type="ECO:0000256" key="13">
    <source>
        <dbReference type="ARBA" id="ARBA00023316"/>
    </source>
</evidence>
<keyword evidence="6" id="KW-0808">Transferase</keyword>
<evidence type="ECO:0000256" key="3">
    <source>
        <dbReference type="ARBA" id="ARBA00022475"/>
    </source>
</evidence>
<dbReference type="GO" id="GO:0032153">
    <property type="term" value="C:cell division site"/>
    <property type="evidence" value="ECO:0007669"/>
    <property type="project" value="TreeGrafter"/>
</dbReference>
<evidence type="ECO:0000256" key="12">
    <source>
        <dbReference type="ARBA" id="ARBA00023306"/>
    </source>
</evidence>
<evidence type="ECO:0000256" key="17">
    <source>
        <dbReference type="ARBA" id="ARBA00041185"/>
    </source>
</evidence>
<dbReference type="OrthoDB" id="9812661at2"/>
<evidence type="ECO:0000256" key="9">
    <source>
        <dbReference type="ARBA" id="ARBA00022984"/>
    </source>
</evidence>
<evidence type="ECO:0000256" key="14">
    <source>
        <dbReference type="ARBA" id="ARBA00032370"/>
    </source>
</evidence>
<evidence type="ECO:0000256" key="19">
    <source>
        <dbReference type="ARBA" id="ARBA00044770"/>
    </source>
</evidence>
<organism evidence="22 23">
    <name type="scientific">Cutibacterium acnes</name>
    <name type="common">Propionibacterium acnes</name>
    <dbReference type="NCBI Taxonomy" id="1747"/>
    <lineage>
        <taxon>Bacteria</taxon>
        <taxon>Bacillati</taxon>
        <taxon>Actinomycetota</taxon>
        <taxon>Actinomycetes</taxon>
        <taxon>Propionibacteriales</taxon>
        <taxon>Propionibacteriaceae</taxon>
        <taxon>Cutibacterium</taxon>
    </lineage>
</organism>
<dbReference type="GO" id="GO:0009252">
    <property type="term" value="P:peptidoglycan biosynthetic process"/>
    <property type="evidence" value="ECO:0007669"/>
    <property type="project" value="UniProtKB-KW"/>
</dbReference>
<dbReference type="GO" id="GO:0051301">
    <property type="term" value="P:cell division"/>
    <property type="evidence" value="ECO:0007669"/>
    <property type="project" value="UniProtKB-KW"/>
</dbReference>
<dbReference type="Pfam" id="PF01098">
    <property type="entry name" value="FTSW_RODA_SPOVE"/>
    <property type="match status" value="1"/>
</dbReference>
<evidence type="ECO:0000256" key="11">
    <source>
        <dbReference type="ARBA" id="ARBA00023136"/>
    </source>
</evidence>
<dbReference type="NCBIfam" id="TIGR02614">
    <property type="entry name" value="ftsW"/>
    <property type="match status" value="1"/>
</dbReference>
<dbReference type="PANTHER" id="PTHR30474:SF2">
    <property type="entry name" value="PEPTIDOGLYCAN GLYCOSYLTRANSFERASE FTSW-RELATED"/>
    <property type="match status" value="1"/>
</dbReference>
<keyword evidence="13" id="KW-0961">Cell wall biogenesis/degradation</keyword>
<comment type="function">
    <text evidence="21">Peptidoglycan polymerase that is essential for cell division.</text>
</comment>
<dbReference type="GO" id="GO:0015648">
    <property type="term" value="F:lipid-linked peptidoglycan transporter activity"/>
    <property type="evidence" value="ECO:0007669"/>
    <property type="project" value="TreeGrafter"/>
</dbReference>
<name>A0A8B2VKN4_CUTAC</name>
<keyword evidence="9" id="KW-0573">Peptidoglycan synthesis</keyword>
<keyword evidence="5" id="KW-0328">Glycosyltransferase</keyword>
<dbReference type="EC" id="2.4.99.28" evidence="19"/>